<keyword evidence="17" id="KW-0812">Transmembrane</keyword>
<dbReference type="EMBL" id="VIEB01000842">
    <property type="protein sequence ID" value="TQD79745.1"/>
    <property type="molecule type" value="Genomic_DNA"/>
</dbReference>
<keyword evidence="23" id="KW-1185">Reference proteome</keyword>
<protein>
    <recommendedName>
        <fullName evidence="15">Receptor-like serine/threonine-protein kinase</fullName>
        <ecNumber evidence="15">2.7.11.1</ecNumber>
    </recommendedName>
</protein>
<evidence type="ECO:0000256" key="4">
    <source>
        <dbReference type="ARBA" id="ARBA00022679"/>
    </source>
</evidence>
<evidence type="ECO:0000256" key="17">
    <source>
        <dbReference type="SAM" id="Phobius"/>
    </source>
</evidence>
<dbReference type="PIRSF" id="PIRSF000641">
    <property type="entry name" value="SRK"/>
    <property type="match status" value="1"/>
</dbReference>
<dbReference type="Proteomes" id="UP000315295">
    <property type="component" value="Unassembled WGS sequence"/>
</dbReference>
<feature type="chain" id="PRO_5022061642" description="Receptor-like serine/threonine-protein kinase" evidence="18">
    <location>
        <begin position="29"/>
        <end position="839"/>
    </location>
</feature>
<comment type="subcellular location">
    <subcellularLocation>
        <location evidence="1">Cell membrane</location>
        <topology evidence="1">Single-pass type I membrane protein</topology>
    </subcellularLocation>
</comment>
<keyword evidence="17" id="KW-1133">Transmembrane helix</keyword>
<keyword evidence="5 18" id="KW-0732">Signal</keyword>
<feature type="domain" description="Apple" evidence="21">
    <location>
        <begin position="350"/>
        <end position="435"/>
    </location>
</feature>
<dbReference type="Gene3D" id="1.10.510.10">
    <property type="entry name" value="Transferase(Phosphotransferase) domain 1"/>
    <property type="match status" value="1"/>
</dbReference>
<dbReference type="InterPro" id="IPR011009">
    <property type="entry name" value="Kinase-like_dom_sf"/>
</dbReference>
<keyword evidence="4 15" id="KW-0808">Transferase</keyword>
<comment type="catalytic activity">
    <reaction evidence="14 15">
        <text>L-seryl-[protein] + ATP = O-phospho-L-seryl-[protein] + ADP + H(+)</text>
        <dbReference type="Rhea" id="RHEA:17989"/>
        <dbReference type="Rhea" id="RHEA-COMP:9863"/>
        <dbReference type="Rhea" id="RHEA-COMP:11604"/>
        <dbReference type="ChEBI" id="CHEBI:15378"/>
        <dbReference type="ChEBI" id="CHEBI:29999"/>
        <dbReference type="ChEBI" id="CHEBI:30616"/>
        <dbReference type="ChEBI" id="CHEBI:83421"/>
        <dbReference type="ChEBI" id="CHEBI:456216"/>
        <dbReference type="EC" id="2.7.11.1"/>
    </reaction>
</comment>
<dbReference type="SUPFAM" id="SSF51110">
    <property type="entry name" value="alpha-D-mannose-specific plant lectins"/>
    <property type="match status" value="1"/>
</dbReference>
<comment type="caution">
    <text evidence="22">The sequence shown here is derived from an EMBL/GenBank/DDBJ whole genome shotgun (WGS) entry which is preliminary data.</text>
</comment>
<organism evidence="22 23">
    <name type="scientific">Malus baccata</name>
    <name type="common">Siberian crab apple</name>
    <name type="synonym">Pyrus baccata</name>
    <dbReference type="NCBI Taxonomy" id="106549"/>
    <lineage>
        <taxon>Eukaryota</taxon>
        <taxon>Viridiplantae</taxon>
        <taxon>Streptophyta</taxon>
        <taxon>Embryophyta</taxon>
        <taxon>Tracheophyta</taxon>
        <taxon>Spermatophyta</taxon>
        <taxon>Magnoliopsida</taxon>
        <taxon>eudicotyledons</taxon>
        <taxon>Gunneridae</taxon>
        <taxon>Pentapetalae</taxon>
        <taxon>rosids</taxon>
        <taxon>fabids</taxon>
        <taxon>Rosales</taxon>
        <taxon>Rosaceae</taxon>
        <taxon>Amygdaloideae</taxon>
        <taxon>Maleae</taxon>
        <taxon>Malus</taxon>
    </lineage>
</organism>
<dbReference type="PANTHER" id="PTHR27002:SF422">
    <property type="entry name" value="RECEPTOR-LIKE SERINE_THREONINE-PROTEIN KINASE"/>
    <property type="match status" value="1"/>
</dbReference>
<evidence type="ECO:0000256" key="10">
    <source>
        <dbReference type="ARBA" id="ARBA00023157"/>
    </source>
</evidence>
<evidence type="ECO:0000259" key="20">
    <source>
        <dbReference type="PROSITE" id="PS50927"/>
    </source>
</evidence>
<dbReference type="FunFam" id="3.30.200.20:FF:000195">
    <property type="entry name" value="G-type lectin S-receptor-like serine/threonine-protein kinase"/>
    <property type="match status" value="1"/>
</dbReference>
<dbReference type="SMART" id="SM00220">
    <property type="entry name" value="S_TKc"/>
    <property type="match status" value="1"/>
</dbReference>
<feature type="binding site" evidence="16">
    <location>
        <position position="555"/>
    </location>
    <ligand>
        <name>ATP</name>
        <dbReference type="ChEBI" id="CHEBI:30616"/>
    </ligand>
</feature>
<dbReference type="GO" id="GO:0004674">
    <property type="term" value="F:protein serine/threonine kinase activity"/>
    <property type="evidence" value="ECO:0007669"/>
    <property type="project" value="UniProtKB-KW"/>
</dbReference>
<evidence type="ECO:0000256" key="1">
    <source>
        <dbReference type="ARBA" id="ARBA00004251"/>
    </source>
</evidence>
<keyword evidence="9 15" id="KW-0067">ATP-binding</keyword>
<evidence type="ECO:0000259" key="21">
    <source>
        <dbReference type="PROSITE" id="PS50948"/>
    </source>
</evidence>
<evidence type="ECO:0000256" key="6">
    <source>
        <dbReference type="ARBA" id="ARBA00022734"/>
    </source>
</evidence>
<dbReference type="GO" id="GO:0106310">
    <property type="term" value="F:protein serine kinase activity"/>
    <property type="evidence" value="ECO:0007669"/>
    <property type="project" value="RHEA"/>
</dbReference>
<dbReference type="InterPro" id="IPR036426">
    <property type="entry name" value="Bulb-type_lectin_dom_sf"/>
</dbReference>
<dbReference type="PROSITE" id="PS00108">
    <property type="entry name" value="PROTEIN_KINASE_ST"/>
    <property type="match status" value="1"/>
</dbReference>
<keyword evidence="7 15" id="KW-0547">Nucleotide-binding</keyword>
<keyword evidence="11" id="KW-0675">Receptor</keyword>
<dbReference type="STRING" id="106549.A0A540KZV1"/>
<dbReference type="Pfam" id="PF01453">
    <property type="entry name" value="B_lectin"/>
    <property type="match status" value="1"/>
</dbReference>
<dbReference type="FunFam" id="2.90.10.10:FF:000005">
    <property type="entry name" value="G-type lectin S-receptor-like serine/threonine-protein kinase"/>
    <property type="match status" value="1"/>
</dbReference>
<evidence type="ECO:0000256" key="13">
    <source>
        <dbReference type="ARBA" id="ARBA00047899"/>
    </source>
</evidence>
<keyword evidence="2" id="KW-1003">Cell membrane</keyword>
<dbReference type="CDD" id="cd01098">
    <property type="entry name" value="PAN_AP_plant"/>
    <property type="match status" value="1"/>
</dbReference>
<name>A0A540KZV1_MALBA</name>
<dbReference type="InterPro" id="IPR001245">
    <property type="entry name" value="Ser-Thr/Tyr_kinase_cat_dom"/>
</dbReference>
<dbReference type="PROSITE" id="PS50011">
    <property type="entry name" value="PROTEIN_KINASE_DOM"/>
    <property type="match status" value="1"/>
</dbReference>
<keyword evidence="3 15" id="KW-0723">Serine/threonine-protein kinase</keyword>
<dbReference type="PROSITE" id="PS50948">
    <property type="entry name" value="PAN"/>
    <property type="match status" value="1"/>
</dbReference>
<dbReference type="InterPro" id="IPR017441">
    <property type="entry name" value="Protein_kinase_ATP_BS"/>
</dbReference>
<feature type="signal peptide" evidence="18">
    <location>
        <begin position="1"/>
        <end position="28"/>
    </location>
</feature>
<dbReference type="Pfam" id="PF00954">
    <property type="entry name" value="S_locus_glycop"/>
    <property type="match status" value="1"/>
</dbReference>
<proteinExistence type="inferred from homology"/>
<dbReference type="EC" id="2.7.11.1" evidence="15"/>
<dbReference type="CDD" id="cd00028">
    <property type="entry name" value="B_lectin"/>
    <property type="match status" value="1"/>
</dbReference>
<dbReference type="Pfam" id="PF07714">
    <property type="entry name" value="PK_Tyr_Ser-Thr"/>
    <property type="match status" value="1"/>
</dbReference>
<dbReference type="SMART" id="SM00473">
    <property type="entry name" value="PAN_AP"/>
    <property type="match status" value="1"/>
</dbReference>
<dbReference type="PANTHER" id="PTHR27002">
    <property type="entry name" value="RECEPTOR-LIKE SERINE/THREONINE-PROTEIN KINASE SD1-8"/>
    <property type="match status" value="1"/>
</dbReference>
<dbReference type="Pfam" id="PF08276">
    <property type="entry name" value="PAN_2"/>
    <property type="match status" value="1"/>
</dbReference>
<dbReference type="InterPro" id="IPR000858">
    <property type="entry name" value="S_locus_glycoprot_dom"/>
</dbReference>
<dbReference type="AlphaFoldDB" id="A0A540KZV1"/>
<reference evidence="22 23" key="1">
    <citation type="journal article" date="2019" name="G3 (Bethesda)">
        <title>Sequencing of a Wild Apple (Malus baccata) Genome Unravels the Differences Between Cultivated and Wild Apple Species Regarding Disease Resistance and Cold Tolerance.</title>
        <authorList>
            <person name="Chen X."/>
        </authorList>
    </citation>
    <scope>NUCLEOTIDE SEQUENCE [LARGE SCALE GENOMIC DNA]</scope>
    <source>
        <strain evidence="23">cv. Shandingzi</strain>
        <tissue evidence="22">Leaves</tissue>
    </source>
</reference>
<dbReference type="GO" id="GO:0030246">
    <property type="term" value="F:carbohydrate binding"/>
    <property type="evidence" value="ECO:0007669"/>
    <property type="project" value="UniProtKB-KW"/>
</dbReference>
<dbReference type="InterPro" id="IPR008271">
    <property type="entry name" value="Ser/Thr_kinase_AS"/>
</dbReference>
<dbReference type="SMART" id="SM00108">
    <property type="entry name" value="B_lectin"/>
    <property type="match status" value="1"/>
</dbReference>
<evidence type="ECO:0000313" key="22">
    <source>
        <dbReference type="EMBL" id="TQD79745.1"/>
    </source>
</evidence>
<feature type="domain" description="Bulb-type lectin" evidence="20">
    <location>
        <begin position="31"/>
        <end position="155"/>
    </location>
</feature>
<dbReference type="InterPro" id="IPR024171">
    <property type="entry name" value="SRK-like_kinase"/>
</dbReference>
<dbReference type="InterPro" id="IPR000719">
    <property type="entry name" value="Prot_kinase_dom"/>
</dbReference>
<keyword evidence="17" id="KW-0472">Membrane</keyword>
<evidence type="ECO:0000256" key="12">
    <source>
        <dbReference type="ARBA" id="ARBA00023180"/>
    </source>
</evidence>
<dbReference type="FunFam" id="1.10.510.10:FF:000345">
    <property type="entry name" value="G-type lectin S-receptor-like serine/threonine-protein kinase"/>
    <property type="match status" value="1"/>
</dbReference>
<evidence type="ECO:0000256" key="16">
    <source>
        <dbReference type="PROSITE-ProRule" id="PRU10141"/>
    </source>
</evidence>
<dbReference type="GO" id="GO:0048544">
    <property type="term" value="P:recognition of pollen"/>
    <property type="evidence" value="ECO:0007669"/>
    <property type="project" value="InterPro"/>
</dbReference>
<evidence type="ECO:0000256" key="3">
    <source>
        <dbReference type="ARBA" id="ARBA00022527"/>
    </source>
</evidence>
<keyword evidence="6" id="KW-0430">Lectin</keyword>
<sequence length="839" mass="94037">MGIINSQCFCDFLFFSIISLLLSQISSSAKVYNITSLQPLAQGQTLVSSGGIFELGFFSPNSSANKYVGIWHKSVFPRKVVWVANRDSPLAVTDALATLTITSNGNLQLVDGKRNSVWSTNISVLSDGSAAALLLDNGNFVVKFNTGDEYLWESFDYPGDTILPSMLLGFNSKSGKRSFLTSWKSENDPSTGEFVLGLTPQNPAQIFIWINGSTPFWRSGPWEKSMFIGIPGRDDQYLSGFHLDANVQQGTKYFWYNLFDKTVEYMYISSKGIHKCMDSKNGENWNLHWETPKIPCDIYGTCGPFGVCEASESSTTPICKCLKGFAPKSVDEWSRGNRTRGCVRQTQLFCGSNTSQSVSLSRKEDGFWKMSNVKLPDYHEYSPLYEEDCRILCRDNCSCLAYAYVNTIGCLVWSKDLIDISEFSSGGADLFIRLANAELGEEGKRIKLVASLVSICFIIMAAIAFGLYKLRVNPKGIIKVMRNEIRLTDTSETSRESLREYIRTHDPSELLVYEYDFNSILIATSNFSTTNKLGEGGFGAVYWGKLEEGKEIAVKRLSSCSGQGIEEFKNEMLLISKLQHKNLVRLMGCCIKDDEKLIIYEFMQNKSLDTLLFDPMKRGVLDWAKRFNIIQGVARGLLYLHRDSCLKVIHRDLKASNILLDENMNPKISDFGLARIFQGTQNLANTQKVAGTLGYMSPEYAMRGIFSEKSDVYSFGVLVLEIIGGWKNTSFYDHETELCFLPYVWHIWSEGKGLYLVDEVLADSYSASEAMRCLHVGLLCVQDNAADRPTMPEVVFMLSSETDSPQPKQPIFSFVSDPRPRYDSGCSANEATITLLQGR</sequence>
<comment type="similarity">
    <text evidence="15">Belongs to the protein kinase superfamily. Ser/Thr protein kinase family.</text>
</comment>
<keyword evidence="10" id="KW-1015">Disulfide bond</keyword>
<dbReference type="InterPro" id="IPR003609">
    <property type="entry name" value="Pan_app"/>
</dbReference>
<dbReference type="GO" id="GO:0045087">
    <property type="term" value="P:innate immune response"/>
    <property type="evidence" value="ECO:0007669"/>
    <property type="project" value="UniProtKB-ARBA"/>
</dbReference>
<dbReference type="Gene3D" id="3.30.200.20">
    <property type="entry name" value="Phosphorylase Kinase, domain 1"/>
    <property type="match status" value="1"/>
</dbReference>
<dbReference type="PROSITE" id="PS50927">
    <property type="entry name" value="BULB_LECTIN"/>
    <property type="match status" value="1"/>
</dbReference>
<feature type="domain" description="Protein kinase" evidence="19">
    <location>
        <begin position="527"/>
        <end position="812"/>
    </location>
</feature>
<keyword evidence="12" id="KW-0325">Glycoprotein</keyword>
<evidence type="ECO:0000259" key="19">
    <source>
        <dbReference type="PROSITE" id="PS50011"/>
    </source>
</evidence>
<gene>
    <name evidence="22" type="ORF">C1H46_034718</name>
</gene>
<evidence type="ECO:0000256" key="14">
    <source>
        <dbReference type="ARBA" id="ARBA00048679"/>
    </source>
</evidence>
<dbReference type="SUPFAM" id="SSF56112">
    <property type="entry name" value="Protein kinase-like (PK-like)"/>
    <property type="match status" value="1"/>
</dbReference>
<evidence type="ECO:0000256" key="9">
    <source>
        <dbReference type="ARBA" id="ARBA00022840"/>
    </source>
</evidence>
<evidence type="ECO:0000256" key="2">
    <source>
        <dbReference type="ARBA" id="ARBA00022475"/>
    </source>
</evidence>
<evidence type="ECO:0000256" key="18">
    <source>
        <dbReference type="SAM" id="SignalP"/>
    </source>
</evidence>
<dbReference type="InterPro" id="IPR001480">
    <property type="entry name" value="Bulb-type_lectin_dom"/>
</dbReference>
<evidence type="ECO:0000313" key="23">
    <source>
        <dbReference type="Proteomes" id="UP000315295"/>
    </source>
</evidence>
<dbReference type="CDD" id="cd14066">
    <property type="entry name" value="STKc_IRAK"/>
    <property type="match status" value="1"/>
</dbReference>
<comment type="catalytic activity">
    <reaction evidence="13 15">
        <text>L-threonyl-[protein] + ATP = O-phospho-L-threonyl-[protein] + ADP + H(+)</text>
        <dbReference type="Rhea" id="RHEA:46608"/>
        <dbReference type="Rhea" id="RHEA-COMP:11060"/>
        <dbReference type="Rhea" id="RHEA-COMP:11605"/>
        <dbReference type="ChEBI" id="CHEBI:15378"/>
        <dbReference type="ChEBI" id="CHEBI:30013"/>
        <dbReference type="ChEBI" id="CHEBI:30616"/>
        <dbReference type="ChEBI" id="CHEBI:61977"/>
        <dbReference type="ChEBI" id="CHEBI:456216"/>
        <dbReference type="EC" id="2.7.11.1"/>
    </reaction>
</comment>
<dbReference type="GO" id="GO:0005524">
    <property type="term" value="F:ATP binding"/>
    <property type="evidence" value="ECO:0007669"/>
    <property type="project" value="UniProtKB-UniRule"/>
</dbReference>
<evidence type="ECO:0000256" key="7">
    <source>
        <dbReference type="ARBA" id="ARBA00022741"/>
    </source>
</evidence>
<dbReference type="Gene3D" id="2.90.10.10">
    <property type="entry name" value="Bulb-type lectin domain"/>
    <property type="match status" value="1"/>
</dbReference>
<accession>A0A540KZV1</accession>
<feature type="transmembrane region" description="Helical" evidence="17">
    <location>
        <begin position="448"/>
        <end position="468"/>
    </location>
</feature>
<evidence type="ECO:0000256" key="15">
    <source>
        <dbReference type="PIRNR" id="PIRNR000641"/>
    </source>
</evidence>
<evidence type="ECO:0000256" key="8">
    <source>
        <dbReference type="ARBA" id="ARBA00022777"/>
    </source>
</evidence>
<dbReference type="GO" id="GO:0005886">
    <property type="term" value="C:plasma membrane"/>
    <property type="evidence" value="ECO:0007669"/>
    <property type="project" value="UniProtKB-SubCell"/>
</dbReference>
<evidence type="ECO:0000256" key="11">
    <source>
        <dbReference type="ARBA" id="ARBA00023170"/>
    </source>
</evidence>
<evidence type="ECO:0000256" key="5">
    <source>
        <dbReference type="ARBA" id="ARBA00022729"/>
    </source>
</evidence>
<dbReference type="PROSITE" id="PS00107">
    <property type="entry name" value="PROTEIN_KINASE_ATP"/>
    <property type="match status" value="1"/>
</dbReference>
<keyword evidence="8 15" id="KW-0418">Kinase</keyword>